<dbReference type="InterPro" id="IPR001647">
    <property type="entry name" value="HTH_TetR"/>
</dbReference>
<evidence type="ECO:0000259" key="3">
    <source>
        <dbReference type="PROSITE" id="PS50977"/>
    </source>
</evidence>
<dbReference type="EMBL" id="MPLS01000008">
    <property type="protein sequence ID" value="ORI98109.1"/>
    <property type="molecule type" value="Genomic_DNA"/>
</dbReference>
<reference evidence="4 5" key="1">
    <citation type="journal article" date="2017" name="Front. Microbiol.">
        <title>Genomic Characterization of Dairy Associated Leuconostoc Species and Diversity of Leuconostocs in Undefined Mixed Mesophilic Starter Cultures.</title>
        <authorList>
            <person name="Frantzen C.A."/>
            <person name="Kot W."/>
            <person name="Pedersen T.B."/>
            <person name="Ardo Y.M."/>
            <person name="Broadbent J.R."/>
            <person name="Neve H."/>
            <person name="Hansen L.H."/>
            <person name="Dal Bello F."/>
            <person name="Ostlie H.M."/>
            <person name="Kleppen H.P."/>
            <person name="Vogensen F.K."/>
            <person name="Holo H."/>
        </authorList>
    </citation>
    <scope>NUCLEOTIDE SEQUENCE [LARGE SCALE GENOMIC DNA]</scope>
    <source>
        <strain evidence="4 5">LMGCF08</strain>
    </source>
</reference>
<dbReference type="InterPro" id="IPR039532">
    <property type="entry name" value="TetR_C_Firmicutes"/>
</dbReference>
<dbReference type="PANTHER" id="PTHR43479:SF7">
    <property type="entry name" value="TETR-FAMILY TRANSCRIPTIONAL REGULATOR"/>
    <property type="match status" value="1"/>
</dbReference>
<gene>
    <name evidence="4" type="ORF">BMR96_03310</name>
</gene>
<dbReference type="AlphaFoldDB" id="A0A1X0VET9"/>
<protein>
    <submittedName>
        <fullName evidence="4">TetR family transcriptional regulator</fullName>
    </submittedName>
</protein>
<evidence type="ECO:0000313" key="5">
    <source>
        <dbReference type="Proteomes" id="UP000192288"/>
    </source>
</evidence>
<keyword evidence="1 2" id="KW-0238">DNA-binding</keyword>
<evidence type="ECO:0000256" key="1">
    <source>
        <dbReference type="ARBA" id="ARBA00023125"/>
    </source>
</evidence>
<dbReference type="InterPro" id="IPR050624">
    <property type="entry name" value="HTH-type_Tx_Regulator"/>
</dbReference>
<sequence length="200" mass="23150">MLQRRIKTVPKKIDARIVRTRQIIQSATIALLTTQPGFSITTLLSRANITRGTFYKYYENKEHLISEVNDVILNDLLLHTKDTFLVAEMIASVSRQAAFYNAVLNHHADPSFRHALFDRLRTQMQTKVSDSTQDVNRRLQYQWETINAGFWAMIARWLSDDMNMTQDDLLQEFAVLWRGNPTVIKETGLGLYDFTPKVAK</sequence>
<dbReference type="STRING" id="33968.BMS77_05400"/>
<dbReference type="InterPro" id="IPR009057">
    <property type="entry name" value="Homeodomain-like_sf"/>
</dbReference>
<name>A0A1X0VET9_LEUPS</name>
<accession>A0A1X0VET9</accession>
<feature type="domain" description="HTH tetR-type" evidence="3">
    <location>
        <begin position="18"/>
        <end position="76"/>
    </location>
</feature>
<organism evidence="4 5">
    <name type="scientific">Leuconostoc pseudomesenteroides</name>
    <dbReference type="NCBI Taxonomy" id="33968"/>
    <lineage>
        <taxon>Bacteria</taxon>
        <taxon>Bacillati</taxon>
        <taxon>Bacillota</taxon>
        <taxon>Bacilli</taxon>
        <taxon>Lactobacillales</taxon>
        <taxon>Lactobacillaceae</taxon>
        <taxon>Leuconostoc</taxon>
    </lineage>
</organism>
<dbReference type="PROSITE" id="PS50977">
    <property type="entry name" value="HTH_TETR_2"/>
    <property type="match status" value="1"/>
</dbReference>
<dbReference type="Proteomes" id="UP000192288">
    <property type="component" value="Unassembled WGS sequence"/>
</dbReference>
<dbReference type="Gene3D" id="1.10.357.10">
    <property type="entry name" value="Tetracycline Repressor, domain 2"/>
    <property type="match status" value="1"/>
</dbReference>
<dbReference type="eggNOG" id="COG1309">
    <property type="taxonomic scope" value="Bacteria"/>
</dbReference>
<evidence type="ECO:0000313" key="4">
    <source>
        <dbReference type="EMBL" id="ORI98109.1"/>
    </source>
</evidence>
<dbReference type="GO" id="GO:0003677">
    <property type="term" value="F:DNA binding"/>
    <property type="evidence" value="ECO:0007669"/>
    <property type="project" value="UniProtKB-UniRule"/>
</dbReference>
<feature type="DNA-binding region" description="H-T-H motif" evidence="2">
    <location>
        <begin position="39"/>
        <end position="58"/>
    </location>
</feature>
<dbReference type="SUPFAM" id="SSF46689">
    <property type="entry name" value="Homeodomain-like"/>
    <property type="match status" value="1"/>
</dbReference>
<dbReference type="PANTHER" id="PTHR43479">
    <property type="entry name" value="ACREF/ENVCD OPERON REPRESSOR-RELATED"/>
    <property type="match status" value="1"/>
</dbReference>
<evidence type="ECO:0000256" key="2">
    <source>
        <dbReference type="PROSITE-ProRule" id="PRU00335"/>
    </source>
</evidence>
<proteinExistence type="predicted"/>
<dbReference type="Pfam" id="PF14278">
    <property type="entry name" value="TetR_C_8"/>
    <property type="match status" value="1"/>
</dbReference>
<comment type="caution">
    <text evidence="4">The sequence shown here is derived from an EMBL/GenBank/DDBJ whole genome shotgun (WGS) entry which is preliminary data.</text>
</comment>